<keyword evidence="1" id="KW-0812">Transmembrane</keyword>
<feature type="transmembrane region" description="Helical" evidence="1">
    <location>
        <begin position="74"/>
        <end position="98"/>
    </location>
</feature>
<feature type="transmembrane region" description="Helical" evidence="1">
    <location>
        <begin position="289"/>
        <end position="309"/>
    </location>
</feature>
<keyword evidence="1" id="KW-1133">Transmembrane helix</keyword>
<evidence type="ECO:0000313" key="2">
    <source>
        <dbReference type="EMBL" id="RSM69806.1"/>
    </source>
</evidence>
<evidence type="ECO:0000313" key="3">
    <source>
        <dbReference type="Proteomes" id="UP000287547"/>
    </source>
</evidence>
<feature type="transmembrane region" description="Helical" evidence="1">
    <location>
        <begin position="118"/>
        <end position="138"/>
    </location>
</feature>
<accession>A0A428YN86</accession>
<evidence type="ECO:0000256" key="1">
    <source>
        <dbReference type="SAM" id="Phobius"/>
    </source>
</evidence>
<protein>
    <submittedName>
        <fullName evidence="2">Uncharacterized protein</fullName>
    </submittedName>
</protein>
<feature type="transmembrane region" description="Helical" evidence="1">
    <location>
        <begin position="150"/>
        <end position="170"/>
    </location>
</feature>
<dbReference type="EMBL" id="QHKI01000069">
    <property type="protein sequence ID" value="RSM69806.1"/>
    <property type="molecule type" value="Genomic_DNA"/>
</dbReference>
<sequence length="324" mass="33168">MLSLLAAVLLGFAAFLPLFIGDSDFPGAESGSTFSAGMNGWNSGFGLGYQLLAGAAVAVAAGVVAAWGSRKGGLVLLIASAAFNLGVGSIAGSALVTYAKLFPEFDGPEGRITADLGVGVWFLCAGLLLAFAAVALVLTPADLDLANRRWGMAATLSLVAAALLTLAAFLPHFSTEWGEPWGDGGRITANAWGITQTIGALPGRGMPYGPEFSSGYQQLFGAALALAAGLLALVAARKSARGRSGSMVMLVAAGSFNLGFAPLLVEMLSHYFTMFPAQSRSLRLFDVGLGIWCLFLGVLFALLATVAVLSRKPAEETLPATTGA</sequence>
<proteinExistence type="predicted"/>
<name>A0A428YN86_KIBAR</name>
<dbReference type="Proteomes" id="UP000287547">
    <property type="component" value="Unassembled WGS sequence"/>
</dbReference>
<feature type="transmembrane region" description="Helical" evidence="1">
    <location>
        <begin position="45"/>
        <end position="67"/>
    </location>
</feature>
<reference evidence="2 3" key="1">
    <citation type="submission" date="2018-05" db="EMBL/GenBank/DDBJ databases">
        <title>Evolution of GPA BGCs.</title>
        <authorList>
            <person name="Waglechner N."/>
            <person name="Wright G.D."/>
        </authorList>
    </citation>
    <scope>NUCLEOTIDE SEQUENCE [LARGE SCALE GENOMIC DNA]</scope>
    <source>
        <strain evidence="2 3">A82846</strain>
    </source>
</reference>
<keyword evidence="1" id="KW-0472">Membrane</keyword>
<feature type="transmembrane region" description="Helical" evidence="1">
    <location>
        <begin position="216"/>
        <end position="236"/>
    </location>
</feature>
<organism evidence="2 3">
    <name type="scientific">Kibdelosporangium aridum</name>
    <dbReference type="NCBI Taxonomy" id="2030"/>
    <lineage>
        <taxon>Bacteria</taxon>
        <taxon>Bacillati</taxon>
        <taxon>Actinomycetota</taxon>
        <taxon>Actinomycetes</taxon>
        <taxon>Pseudonocardiales</taxon>
        <taxon>Pseudonocardiaceae</taxon>
        <taxon>Kibdelosporangium</taxon>
    </lineage>
</organism>
<feature type="transmembrane region" description="Helical" evidence="1">
    <location>
        <begin position="248"/>
        <end position="269"/>
    </location>
</feature>
<gene>
    <name evidence="2" type="ORF">DMH04_45500</name>
</gene>
<dbReference type="AlphaFoldDB" id="A0A428YN86"/>
<comment type="caution">
    <text evidence="2">The sequence shown here is derived from an EMBL/GenBank/DDBJ whole genome shotgun (WGS) entry which is preliminary data.</text>
</comment>